<organism evidence="2">
    <name type="scientific">Hordeum vulgare subsp. vulgare</name>
    <name type="common">Domesticated barley</name>
    <dbReference type="NCBI Taxonomy" id="112509"/>
    <lineage>
        <taxon>Eukaryota</taxon>
        <taxon>Viridiplantae</taxon>
        <taxon>Streptophyta</taxon>
        <taxon>Embryophyta</taxon>
        <taxon>Tracheophyta</taxon>
        <taxon>Spermatophyta</taxon>
        <taxon>Magnoliopsida</taxon>
        <taxon>Liliopsida</taxon>
        <taxon>Poales</taxon>
        <taxon>Poaceae</taxon>
        <taxon>BOP clade</taxon>
        <taxon>Pooideae</taxon>
        <taxon>Triticodae</taxon>
        <taxon>Triticeae</taxon>
        <taxon>Hordeinae</taxon>
        <taxon>Hordeum</taxon>
    </lineage>
</organism>
<feature type="compositionally biased region" description="Low complexity" evidence="1">
    <location>
        <begin position="47"/>
        <end position="61"/>
    </location>
</feature>
<protein>
    <submittedName>
        <fullName evidence="2">Predicted protein</fullName>
    </submittedName>
</protein>
<evidence type="ECO:0000313" key="2">
    <source>
        <dbReference type="EMBL" id="BAK06910.1"/>
    </source>
</evidence>
<feature type="non-terminal residue" evidence="2">
    <location>
        <position position="1"/>
    </location>
</feature>
<proteinExistence type="evidence at transcript level"/>
<dbReference type="AlphaFoldDB" id="F2EHT8"/>
<feature type="region of interest" description="Disordered" evidence="1">
    <location>
        <begin position="18"/>
        <end position="81"/>
    </location>
</feature>
<sequence>GGASRSCGSAAAACGTASAAATTPPAREAMPWTVAGSSSPRARRAPSARSSAQPAAAIAASTTGCRSTRLHGTASPTHRRPRLLLQAATRLRPLPSSSIVKLLLPLHHVCSRAPMINC</sequence>
<name>F2EHT8_HORVV</name>
<dbReference type="EMBL" id="AK375715">
    <property type="protein sequence ID" value="BAK06910.1"/>
    <property type="molecule type" value="mRNA"/>
</dbReference>
<feature type="compositionally biased region" description="Low complexity" evidence="1">
    <location>
        <begin position="18"/>
        <end position="27"/>
    </location>
</feature>
<accession>F2EHT8</accession>
<evidence type="ECO:0000256" key="1">
    <source>
        <dbReference type="SAM" id="MobiDB-lite"/>
    </source>
</evidence>
<reference evidence="2" key="1">
    <citation type="journal article" date="2011" name="Plant Physiol.">
        <title>Comprehensive sequence analysis of 24,783 barley full-length cDNAs derived from 12 clone libraries.</title>
        <authorList>
            <person name="Matsumoto T."/>
            <person name="Tanaka T."/>
            <person name="Sakai H."/>
            <person name="Amano N."/>
            <person name="Kanamori H."/>
            <person name="Kurita K."/>
            <person name="Kikuta A."/>
            <person name="Kamiya K."/>
            <person name="Yamamoto M."/>
            <person name="Ikawa H."/>
            <person name="Fujii N."/>
            <person name="Hori K."/>
            <person name="Itoh T."/>
            <person name="Sato K."/>
        </authorList>
    </citation>
    <scope>NUCLEOTIDE SEQUENCE</scope>
    <source>
        <tissue evidence="2">Flower</tissue>
    </source>
</reference>